<feature type="compositionally biased region" description="Basic and acidic residues" evidence="1">
    <location>
        <begin position="1090"/>
        <end position="1103"/>
    </location>
</feature>
<feature type="compositionally biased region" description="Polar residues" evidence="1">
    <location>
        <begin position="852"/>
        <end position="869"/>
    </location>
</feature>
<dbReference type="EMBL" id="NAJM01000023">
    <property type="protein sequence ID" value="RVX70402.1"/>
    <property type="molecule type" value="Genomic_DNA"/>
</dbReference>
<feature type="compositionally biased region" description="Basic and acidic residues" evidence="1">
    <location>
        <begin position="249"/>
        <end position="266"/>
    </location>
</feature>
<feature type="compositionally biased region" description="Polar residues" evidence="1">
    <location>
        <begin position="1043"/>
        <end position="1052"/>
    </location>
</feature>
<feature type="compositionally biased region" description="Polar residues" evidence="1">
    <location>
        <begin position="502"/>
        <end position="512"/>
    </location>
</feature>
<dbReference type="GO" id="GO:0003677">
    <property type="term" value="F:DNA binding"/>
    <property type="evidence" value="ECO:0007669"/>
    <property type="project" value="InterPro"/>
</dbReference>
<dbReference type="AlphaFoldDB" id="A0A438N3S0"/>
<sequence length="1179" mass="127291">MPTTQSTTFDTADRLPVLNLSPHNSNPTSYLEADVALVWPYSSSSATLALLLVDTYHKPGQVRGQVKVVFRYGCARQVANTKVGIGDTVRLGLNDCAWKETGDVISTPGKKLAWDLEYTARVCAQISRDGQDSINVDYTRSNSEEPVATTVPLPLPALSHISTPVSTPTSNGLRRPPIDTISVPYFSPAKSTRRSSGGTFLDGSLEPLAGEDGYITGRGRKRTKFARQSGAWNLLDSDDDQPPTQTTVNHDDSSRREGISTPEDAHVALSQDQTSSPHVSSPVQQPPSIMGPPQTPAKPLHLTPPQLPEAPSPSKDSDKAATPRLMPLASPGLPLVSPLIHRTGVEFGYFPTFQDNMSQLDASAKEPVPSEDDLPGNESLSKGSPELEPHLAQPDEQTHVEPSSSLDNIPPGPHDALTTSNLNTTESEAHPYLVPDHWLSSLEANIVQELQQNDQLAPSPVTQDAPATVEIESDDLYGPPPSLPDKAPDADQDPVLEEQMTNDENFPVQSTDLPKHEIPEQTTSVHENSTDVESPPVLSLSASSTPERSPSPQTEKLSKSPEPVHVITSDEDSDEDSEAEANSGESDEPATLDSEEAGQADTQPESEPDSESYSDSDDEIEVTAVVRHDEPDDPETKSSPIASTSPKASFIETVLTEIDERSAQVPASNADETTGADDEAENDPEVDLTGQNLQREKSLSKEPTQPLSPDVTAPGIPDESSPKPQLPEVADSARPPMTTSILPTPDQTQDGNSRSHEDLVGTTLQPEQDVLLPSPIPTQDTQETVTAPKDASLPDSLPDPSEPNLESTAMQAHPPQRPSRHPIKPKNISSPFFTPRRSARLSSPEARRDKGSPSSPLQPTFPTSPVMESQENEVIAASPVLPTTETFHSSEKGLITPIAYYVHLVSLQEHFGQVIDAIVVCSDSSKADRAKSGPKDYFLNIHVVDPTYDTPVLVQIFRPVKNSLPSVNPGDAFILRNFKVQTVKGNFSLLSTDTSAWAVSPKGSSQLIIAGPPIEHGLAEVSYAASLVEWWQKDSALEETEQIPASNGPQTRSSRRVKTSPETLAKPKPTPISVSRRKANMTDNFGNSSDHGHEEAVGSDHEAQSPLLEKHHHHRGSTTPTTATVEFAPRRSARHKKSPSVVHELRDGTKYVDDENSTPAKRGGSVVHELRDGAKYIDE</sequence>
<feature type="compositionally biased region" description="Low complexity" evidence="1">
    <location>
        <begin position="275"/>
        <end position="288"/>
    </location>
</feature>
<feature type="domain" description="Telomeric single stranded DNA binding POT1/Cdc13" evidence="2">
    <location>
        <begin position="901"/>
        <end position="1032"/>
    </location>
</feature>
<feature type="compositionally biased region" description="Polar residues" evidence="1">
    <location>
        <begin position="737"/>
        <end position="752"/>
    </location>
</feature>
<dbReference type="SUPFAM" id="SSF50249">
    <property type="entry name" value="Nucleic acid-binding proteins"/>
    <property type="match status" value="1"/>
</dbReference>
<dbReference type="Gene3D" id="2.40.50.140">
    <property type="entry name" value="Nucleic acid-binding proteins"/>
    <property type="match status" value="1"/>
</dbReference>
<evidence type="ECO:0000259" key="2">
    <source>
        <dbReference type="SMART" id="SM00976"/>
    </source>
</evidence>
<evidence type="ECO:0000256" key="1">
    <source>
        <dbReference type="SAM" id="MobiDB-lite"/>
    </source>
</evidence>
<comment type="caution">
    <text evidence="3">The sequence shown here is derived from an EMBL/GenBank/DDBJ whole genome shotgun (WGS) entry which is preliminary data.</text>
</comment>
<protein>
    <recommendedName>
        <fullName evidence="2">Telomeric single stranded DNA binding POT1/Cdc13 domain-containing protein</fullName>
    </recommendedName>
</protein>
<evidence type="ECO:0000313" key="4">
    <source>
        <dbReference type="Proteomes" id="UP000288859"/>
    </source>
</evidence>
<feature type="region of interest" description="Disordered" evidence="1">
    <location>
        <begin position="451"/>
        <end position="870"/>
    </location>
</feature>
<dbReference type="SMART" id="SM00976">
    <property type="entry name" value="Telo_bind"/>
    <property type="match status" value="1"/>
</dbReference>
<feature type="region of interest" description="Disordered" evidence="1">
    <location>
        <begin position="184"/>
        <end position="216"/>
    </location>
</feature>
<feature type="compositionally biased region" description="Basic and acidic residues" evidence="1">
    <location>
        <begin position="1143"/>
        <end position="1153"/>
    </location>
</feature>
<dbReference type="GO" id="GO:0000723">
    <property type="term" value="P:telomere maintenance"/>
    <property type="evidence" value="ECO:0007669"/>
    <property type="project" value="InterPro"/>
</dbReference>
<dbReference type="OrthoDB" id="5363079at2759"/>
<gene>
    <name evidence="3" type="ORF">B0A52_05901</name>
</gene>
<feature type="compositionally biased region" description="Polar residues" evidence="1">
    <location>
        <begin position="637"/>
        <end position="647"/>
    </location>
</feature>
<feature type="compositionally biased region" description="Basic and acidic residues" evidence="1">
    <location>
        <begin position="626"/>
        <end position="636"/>
    </location>
</feature>
<name>A0A438N3S0_EXOME</name>
<feature type="region of interest" description="Disordered" evidence="1">
    <location>
        <begin position="1039"/>
        <end position="1166"/>
    </location>
</feature>
<dbReference type="InterPro" id="IPR011564">
    <property type="entry name" value="Telomer_end-bd_POT1/Cdc13"/>
</dbReference>
<feature type="compositionally biased region" description="Low complexity" evidence="1">
    <location>
        <begin position="788"/>
        <end position="805"/>
    </location>
</feature>
<feature type="compositionally biased region" description="Polar residues" evidence="1">
    <location>
        <begin position="540"/>
        <end position="555"/>
    </location>
</feature>
<feature type="region of interest" description="Disordered" evidence="1">
    <location>
        <begin position="232"/>
        <end position="333"/>
    </location>
</feature>
<feature type="compositionally biased region" description="Polar residues" evidence="1">
    <location>
        <begin position="417"/>
        <end position="426"/>
    </location>
</feature>
<feature type="region of interest" description="Disordered" evidence="1">
    <location>
        <begin position="361"/>
        <end position="429"/>
    </location>
</feature>
<feature type="compositionally biased region" description="Acidic residues" evidence="1">
    <location>
        <begin position="569"/>
        <end position="621"/>
    </location>
</feature>
<dbReference type="InterPro" id="IPR012340">
    <property type="entry name" value="NA-bd_OB-fold"/>
</dbReference>
<feature type="compositionally biased region" description="Polar residues" evidence="1">
    <location>
        <begin position="451"/>
        <end position="462"/>
    </location>
</feature>
<dbReference type="Proteomes" id="UP000288859">
    <property type="component" value="Unassembled WGS sequence"/>
</dbReference>
<dbReference type="Pfam" id="PF02765">
    <property type="entry name" value="POT1"/>
    <property type="match status" value="1"/>
</dbReference>
<feature type="compositionally biased region" description="Acidic residues" evidence="1">
    <location>
        <begin position="674"/>
        <end position="686"/>
    </location>
</feature>
<reference evidence="3 4" key="1">
    <citation type="submission" date="2017-03" db="EMBL/GenBank/DDBJ databases">
        <title>Genomes of endolithic fungi from Antarctica.</title>
        <authorList>
            <person name="Coleine C."/>
            <person name="Masonjones S."/>
            <person name="Stajich J.E."/>
        </authorList>
    </citation>
    <scope>NUCLEOTIDE SEQUENCE [LARGE SCALE GENOMIC DNA]</scope>
    <source>
        <strain evidence="3 4">CCFEE 6314</strain>
    </source>
</reference>
<dbReference type="GO" id="GO:0000781">
    <property type="term" value="C:chromosome, telomeric region"/>
    <property type="evidence" value="ECO:0007669"/>
    <property type="project" value="InterPro"/>
</dbReference>
<accession>A0A438N3S0</accession>
<proteinExistence type="predicted"/>
<evidence type="ECO:0000313" key="3">
    <source>
        <dbReference type="EMBL" id="RVX70402.1"/>
    </source>
</evidence>
<dbReference type="VEuPathDB" id="FungiDB:PV10_06590"/>
<organism evidence="3 4">
    <name type="scientific">Exophiala mesophila</name>
    <name type="common">Black yeast-like fungus</name>
    <dbReference type="NCBI Taxonomy" id="212818"/>
    <lineage>
        <taxon>Eukaryota</taxon>
        <taxon>Fungi</taxon>
        <taxon>Dikarya</taxon>
        <taxon>Ascomycota</taxon>
        <taxon>Pezizomycotina</taxon>
        <taxon>Eurotiomycetes</taxon>
        <taxon>Chaetothyriomycetidae</taxon>
        <taxon>Chaetothyriales</taxon>
        <taxon>Herpotrichiellaceae</taxon>
        <taxon>Exophiala</taxon>
    </lineage>
</organism>